<dbReference type="GO" id="GO:0008534">
    <property type="term" value="F:oxidized purine nucleobase lesion DNA N-glycosylase activity"/>
    <property type="evidence" value="ECO:0007669"/>
    <property type="project" value="InterPro"/>
</dbReference>
<dbReference type="SUPFAM" id="SSF48150">
    <property type="entry name" value="DNA-glycosylase"/>
    <property type="match status" value="1"/>
</dbReference>
<keyword evidence="12" id="KW-1185">Reference proteome</keyword>
<gene>
    <name evidence="11" type="ORF">C7381_10140</name>
</gene>
<dbReference type="CDD" id="cd00056">
    <property type="entry name" value="ENDO3c"/>
    <property type="match status" value="1"/>
</dbReference>
<keyword evidence="7" id="KW-0511">Multifunctional enzyme</keyword>
<evidence type="ECO:0000256" key="1">
    <source>
        <dbReference type="ARBA" id="ARBA00010679"/>
    </source>
</evidence>
<proteinExistence type="inferred from homology"/>
<dbReference type="InterPro" id="IPR023170">
    <property type="entry name" value="HhH_base_excis_C"/>
</dbReference>
<dbReference type="InterPro" id="IPR011257">
    <property type="entry name" value="DNA_glycosylase"/>
</dbReference>
<dbReference type="Pfam" id="PF07934">
    <property type="entry name" value="OGG_N"/>
    <property type="match status" value="1"/>
</dbReference>
<dbReference type="GO" id="GO:0003684">
    <property type="term" value="F:damaged DNA binding"/>
    <property type="evidence" value="ECO:0007669"/>
    <property type="project" value="InterPro"/>
</dbReference>
<dbReference type="EC" id="4.2.99.18" evidence="2"/>
<evidence type="ECO:0000259" key="10">
    <source>
        <dbReference type="SMART" id="SM00478"/>
    </source>
</evidence>
<keyword evidence="5" id="KW-0234">DNA repair</keyword>
<dbReference type="SMART" id="SM00478">
    <property type="entry name" value="ENDO3c"/>
    <property type="match status" value="1"/>
</dbReference>
<dbReference type="InterPro" id="IPR012904">
    <property type="entry name" value="OGG_N"/>
</dbReference>
<dbReference type="InterPro" id="IPR052054">
    <property type="entry name" value="Oxidative_DNA_repair_enzyme"/>
</dbReference>
<dbReference type="RefSeq" id="WP_116479457.1">
    <property type="nucleotide sequence ID" value="NZ_QEKV01000001.1"/>
</dbReference>
<dbReference type="EMBL" id="QEKV01000001">
    <property type="protein sequence ID" value="PVY95516.1"/>
    <property type="molecule type" value="Genomic_DNA"/>
</dbReference>
<keyword evidence="6 11" id="KW-0456">Lyase</keyword>
<dbReference type="Pfam" id="PF00730">
    <property type="entry name" value="HhH-GPD"/>
    <property type="match status" value="1"/>
</dbReference>
<dbReference type="GO" id="GO:0006289">
    <property type="term" value="P:nucleotide-excision repair"/>
    <property type="evidence" value="ECO:0007669"/>
    <property type="project" value="InterPro"/>
</dbReference>
<reference evidence="11 12" key="1">
    <citation type="submission" date="2018-04" db="EMBL/GenBank/DDBJ databases">
        <title>Genomic Encyclopedia of Type Strains, Phase IV (KMG-IV): sequencing the most valuable type-strain genomes for metagenomic binning, comparative biology and taxonomic classification.</title>
        <authorList>
            <person name="Goeker M."/>
        </authorList>
    </citation>
    <scope>NUCLEOTIDE SEQUENCE [LARGE SCALE GENOMIC DNA]</scope>
    <source>
        <strain evidence="11 12">DSM 20705</strain>
    </source>
</reference>
<dbReference type="Gene3D" id="3.30.310.260">
    <property type="match status" value="1"/>
</dbReference>
<dbReference type="PANTHER" id="PTHR10242">
    <property type="entry name" value="8-OXOGUANINE DNA GLYCOSYLASE"/>
    <property type="match status" value="1"/>
</dbReference>
<dbReference type="GO" id="GO:0140078">
    <property type="term" value="F:class I DNA-(apurinic or apyrimidinic site) endonuclease activity"/>
    <property type="evidence" value="ECO:0007669"/>
    <property type="project" value="UniProtKB-EC"/>
</dbReference>
<comment type="caution">
    <text evidence="11">The sequence shown here is derived from an EMBL/GenBank/DDBJ whole genome shotgun (WGS) entry which is preliminary data.</text>
</comment>
<name>A0A2U1E6E0_9FIRM</name>
<keyword evidence="4" id="KW-0378">Hydrolase</keyword>
<evidence type="ECO:0000313" key="11">
    <source>
        <dbReference type="EMBL" id="PVY95516.1"/>
    </source>
</evidence>
<dbReference type="Proteomes" id="UP000245793">
    <property type="component" value="Unassembled WGS sequence"/>
</dbReference>
<evidence type="ECO:0000256" key="5">
    <source>
        <dbReference type="ARBA" id="ARBA00023204"/>
    </source>
</evidence>
<dbReference type="Gene3D" id="1.10.1670.10">
    <property type="entry name" value="Helix-hairpin-Helix base-excision DNA repair enzymes (C-terminal)"/>
    <property type="match status" value="1"/>
</dbReference>
<protein>
    <recommendedName>
        <fullName evidence="2">DNA-(apurinic or apyrimidinic site) lyase</fullName>
        <ecNumber evidence="2">4.2.99.18</ecNumber>
    </recommendedName>
</protein>
<comment type="similarity">
    <text evidence="1">Belongs to the type-1 OGG1 family.</text>
</comment>
<keyword evidence="3" id="KW-0227">DNA damage</keyword>
<evidence type="ECO:0000256" key="9">
    <source>
        <dbReference type="ARBA" id="ARBA00044632"/>
    </source>
</evidence>
<feature type="domain" description="HhH-GPD" evidence="10">
    <location>
        <begin position="115"/>
        <end position="278"/>
    </location>
</feature>
<dbReference type="SUPFAM" id="SSF55945">
    <property type="entry name" value="TATA-box binding protein-like"/>
    <property type="match status" value="1"/>
</dbReference>
<evidence type="ECO:0000256" key="8">
    <source>
        <dbReference type="ARBA" id="ARBA00023295"/>
    </source>
</evidence>
<evidence type="ECO:0000256" key="6">
    <source>
        <dbReference type="ARBA" id="ARBA00023239"/>
    </source>
</evidence>
<comment type="catalytic activity">
    <reaction evidence="9">
        <text>2'-deoxyribonucleotide-(2'-deoxyribose 5'-phosphate)-2'-deoxyribonucleotide-DNA = a 3'-end 2'-deoxyribonucleotide-(2,3-dehydro-2,3-deoxyribose 5'-phosphate)-DNA + a 5'-end 5'-phospho-2'-deoxyribonucleoside-DNA + H(+)</text>
        <dbReference type="Rhea" id="RHEA:66592"/>
        <dbReference type="Rhea" id="RHEA-COMP:13180"/>
        <dbReference type="Rhea" id="RHEA-COMP:16897"/>
        <dbReference type="Rhea" id="RHEA-COMP:17067"/>
        <dbReference type="ChEBI" id="CHEBI:15378"/>
        <dbReference type="ChEBI" id="CHEBI:136412"/>
        <dbReference type="ChEBI" id="CHEBI:157695"/>
        <dbReference type="ChEBI" id="CHEBI:167181"/>
        <dbReference type="EC" id="4.2.99.18"/>
    </reaction>
</comment>
<accession>A0A2U1E6E0</accession>
<evidence type="ECO:0000256" key="4">
    <source>
        <dbReference type="ARBA" id="ARBA00022801"/>
    </source>
</evidence>
<evidence type="ECO:0000313" key="12">
    <source>
        <dbReference type="Proteomes" id="UP000245793"/>
    </source>
</evidence>
<evidence type="ECO:0000256" key="2">
    <source>
        <dbReference type="ARBA" id="ARBA00012720"/>
    </source>
</evidence>
<organism evidence="11 12">
    <name type="scientific">Ezakiella coagulans</name>
    <dbReference type="NCBI Taxonomy" id="46507"/>
    <lineage>
        <taxon>Bacteria</taxon>
        <taxon>Bacillati</taxon>
        <taxon>Bacillota</taxon>
        <taxon>Tissierellia</taxon>
        <taxon>Ezakiella</taxon>
    </lineage>
</organism>
<dbReference type="GO" id="GO:0006284">
    <property type="term" value="P:base-excision repair"/>
    <property type="evidence" value="ECO:0007669"/>
    <property type="project" value="InterPro"/>
</dbReference>
<evidence type="ECO:0000256" key="3">
    <source>
        <dbReference type="ARBA" id="ARBA00022763"/>
    </source>
</evidence>
<dbReference type="InterPro" id="IPR003265">
    <property type="entry name" value="HhH-GPD_domain"/>
</dbReference>
<dbReference type="AlphaFoldDB" id="A0A2U1E6E0"/>
<keyword evidence="8" id="KW-0326">Glycosidase</keyword>
<evidence type="ECO:0000256" key="7">
    <source>
        <dbReference type="ARBA" id="ARBA00023268"/>
    </source>
</evidence>
<dbReference type="PANTHER" id="PTHR10242:SF2">
    <property type="entry name" value="N-GLYCOSYLASE_DNA LYASE"/>
    <property type="match status" value="1"/>
</dbReference>
<dbReference type="Gene3D" id="1.10.340.30">
    <property type="entry name" value="Hypothetical protein, domain 2"/>
    <property type="match status" value="1"/>
</dbReference>
<sequence>MPEFKVDRPVHFNLSDILDSGQAFMYSEYEDGFLIITKGKRAFVKELPSENKILFRVPDVESLEIFKNYFDFSHDYEEDFKRLYELGFPEDVLSFSNGIRILNQDAEEIIFTFIISQNNNIKRIKKITRALTERVGKKCVDEYGEYFAFPDAKAISTLSIEDFKEMGAGYRDSYLYHTSNFLSENQNFLGEVAELETPLARKKLLTLKGVGPKVADCILLFGFNKRDVFPLDTWMEKVFHERFDKNEKNRVRMATKGAEEFGELAGLAQQLYFYHIRRNEK</sequence>